<dbReference type="Proteomes" id="UP000593875">
    <property type="component" value="Chromosome"/>
</dbReference>
<feature type="chain" id="PRO_5032313022" evidence="1">
    <location>
        <begin position="20"/>
        <end position="145"/>
    </location>
</feature>
<feature type="signal peptide" evidence="1">
    <location>
        <begin position="1"/>
        <end position="19"/>
    </location>
</feature>
<evidence type="ECO:0000313" key="2">
    <source>
        <dbReference type="EMBL" id="QOL51804.1"/>
    </source>
</evidence>
<dbReference type="EMBL" id="CP062941">
    <property type="protein sequence ID" value="QOL51804.1"/>
    <property type="molecule type" value="Genomic_DNA"/>
</dbReference>
<evidence type="ECO:0000313" key="3">
    <source>
        <dbReference type="Proteomes" id="UP000593875"/>
    </source>
</evidence>
<dbReference type="KEGG" id="mlir:LPB04_11455"/>
<dbReference type="AlphaFoldDB" id="A0A7L9U9T7"/>
<evidence type="ECO:0000256" key="1">
    <source>
        <dbReference type="SAM" id="SignalP"/>
    </source>
</evidence>
<dbReference type="RefSeq" id="WP_193688777.1">
    <property type="nucleotide sequence ID" value="NZ_CP062941.1"/>
</dbReference>
<keyword evidence="1" id="KW-0732">Signal</keyword>
<organism evidence="2 3">
    <name type="scientific">Massilia litorea</name>
    <dbReference type="NCBI Taxonomy" id="2769491"/>
    <lineage>
        <taxon>Bacteria</taxon>
        <taxon>Pseudomonadati</taxon>
        <taxon>Pseudomonadota</taxon>
        <taxon>Betaproteobacteria</taxon>
        <taxon>Burkholderiales</taxon>
        <taxon>Oxalobacteraceae</taxon>
        <taxon>Telluria group</taxon>
        <taxon>Massilia</taxon>
    </lineage>
</organism>
<accession>A0A7L9U9T7</accession>
<sequence>MKRTLTLCLAGLLLLPAQAGRRVGEAQVRMDANGLPCFTISEREEERGGTPDFHAIRVSAGERILWQMAMPRERTFPVSFSMCIPYGGRVPALPQTPAATLEGAVAYTVHIETRPGKSAATPTCYRARFCLAKSRLLPGCGARPN</sequence>
<gene>
    <name evidence="2" type="ORF">LPB04_11455</name>
</gene>
<name>A0A7L9U9T7_9BURK</name>
<reference evidence="2 3" key="1">
    <citation type="submission" date="2020-10" db="EMBL/GenBank/DDBJ databases">
        <title>Genome sequencing of Massilia sp. LPB0304.</title>
        <authorList>
            <person name="Kim J."/>
        </authorList>
    </citation>
    <scope>NUCLEOTIDE SEQUENCE [LARGE SCALE GENOMIC DNA]</scope>
    <source>
        <strain evidence="2 3">LPB0304</strain>
    </source>
</reference>
<proteinExistence type="predicted"/>
<protein>
    <submittedName>
        <fullName evidence="2">Uncharacterized protein</fullName>
    </submittedName>
</protein>
<keyword evidence="3" id="KW-1185">Reference proteome</keyword>